<reference evidence="2" key="1">
    <citation type="journal article" date="2023" name="Mol. Phylogenet. Evol.">
        <title>Genome-scale phylogeny and comparative genomics of the fungal order Sordariales.</title>
        <authorList>
            <person name="Hensen N."/>
            <person name="Bonometti L."/>
            <person name="Westerberg I."/>
            <person name="Brannstrom I.O."/>
            <person name="Guillou S."/>
            <person name="Cros-Aarteil S."/>
            <person name="Calhoun S."/>
            <person name="Haridas S."/>
            <person name="Kuo A."/>
            <person name="Mondo S."/>
            <person name="Pangilinan J."/>
            <person name="Riley R."/>
            <person name="LaButti K."/>
            <person name="Andreopoulos B."/>
            <person name="Lipzen A."/>
            <person name="Chen C."/>
            <person name="Yan M."/>
            <person name="Daum C."/>
            <person name="Ng V."/>
            <person name="Clum A."/>
            <person name="Steindorff A."/>
            <person name="Ohm R.A."/>
            <person name="Martin F."/>
            <person name="Silar P."/>
            <person name="Natvig D.O."/>
            <person name="Lalanne C."/>
            <person name="Gautier V."/>
            <person name="Ament-Velasquez S.L."/>
            <person name="Kruys A."/>
            <person name="Hutchinson M.I."/>
            <person name="Powell A.J."/>
            <person name="Barry K."/>
            <person name="Miller A.N."/>
            <person name="Grigoriev I.V."/>
            <person name="Debuchy R."/>
            <person name="Gladieux P."/>
            <person name="Hiltunen Thoren M."/>
            <person name="Johannesson H."/>
        </authorList>
    </citation>
    <scope>NUCLEOTIDE SEQUENCE</scope>
    <source>
        <strain evidence="2">PSN309</strain>
    </source>
</reference>
<proteinExistence type="predicted"/>
<sequence length="328" mass="36538">MDDNSDYLVLTQAQLSEVREFQKELHLCPDLEVYERCAAKRDELLDQHAEVTILVAAYQQVMSTYCAHLKSVFTLCAQTDSETHQTLDIHEASESPDDPMLRHWRSFSDIADHGYKIKSDCLGALRTVAKCWGREVVMHYGWASKGEKYCNVLRTAALHVRSWPTAVQRLNQIMMHRHRAIKASIIKNHRNPIEQIDLQRLAKDQHSEQSLLSPPGAFGYDKFGLLVQSNFADPSSTMAVCCTKESAHCQPMLQLQPSSSQEPSCSQELSPQFPLQQSPPPESSLTQSCSTQSSPRGSSPSNTSALTPSPSELSLPVSPTRSSSPEPS</sequence>
<protein>
    <submittedName>
        <fullName evidence="2">Uncharacterized protein</fullName>
    </submittedName>
</protein>
<feature type="non-terminal residue" evidence="2">
    <location>
        <position position="328"/>
    </location>
</feature>
<dbReference type="AlphaFoldDB" id="A0AAN6WI14"/>
<feature type="compositionally biased region" description="Low complexity" evidence="1">
    <location>
        <begin position="283"/>
        <end position="320"/>
    </location>
</feature>
<name>A0AAN6WI14_9PEZI</name>
<evidence type="ECO:0000256" key="1">
    <source>
        <dbReference type="SAM" id="MobiDB-lite"/>
    </source>
</evidence>
<comment type="caution">
    <text evidence="2">The sequence shown here is derived from an EMBL/GenBank/DDBJ whole genome shotgun (WGS) entry which is preliminary data.</text>
</comment>
<dbReference type="Proteomes" id="UP001302126">
    <property type="component" value="Unassembled WGS sequence"/>
</dbReference>
<organism evidence="2 3">
    <name type="scientific">Podospora australis</name>
    <dbReference type="NCBI Taxonomy" id="1536484"/>
    <lineage>
        <taxon>Eukaryota</taxon>
        <taxon>Fungi</taxon>
        <taxon>Dikarya</taxon>
        <taxon>Ascomycota</taxon>
        <taxon>Pezizomycotina</taxon>
        <taxon>Sordariomycetes</taxon>
        <taxon>Sordariomycetidae</taxon>
        <taxon>Sordariales</taxon>
        <taxon>Podosporaceae</taxon>
        <taxon>Podospora</taxon>
    </lineage>
</organism>
<keyword evidence="3" id="KW-1185">Reference proteome</keyword>
<evidence type="ECO:0000313" key="3">
    <source>
        <dbReference type="Proteomes" id="UP001302126"/>
    </source>
</evidence>
<evidence type="ECO:0000313" key="2">
    <source>
        <dbReference type="EMBL" id="KAK4182216.1"/>
    </source>
</evidence>
<dbReference type="EMBL" id="MU864712">
    <property type="protein sequence ID" value="KAK4182216.1"/>
    <property type="molecule type" value="Genomic_DNA"/>
</dbReference>
<feature type="compositionally biased region" description="Low complexity" evidence="1">
    <location>
        <begin position="255"/>
        <end position="276"/>
    </location>
</feature>
<reference evidence="2" key="2">
    <citation type="submission" date="2023-05" db="EMBL/GenBank/DDBJ databases">
        <authorList>
            <consortium name="Lawrence Berkeley National Laboratory"/>
            <person name="Steindorff A."/>
            <person name="Hensen N."/>
            <person name="Bonometti L."/>
            <person name="Westerberg I."/>
            <person name="Brannstrom I.O."/>
            <person name="Guillou S."/>
            <person name="Cros-Aarteil S."/>
            <person name="Calhoun S."/>
            <person name="Haridas S."/>
            <person name="Kuo A."/>
            <person name="Mondo S."/>
            <person name="Pangilinan J."/>
            <person name="Riley R."/>
            <person name="Labutti K."/>
            <person name="Andreopoulos B."/>
            <person name="Lipzen A."/>
            <person name="Chen C."/>
            <person name="Yanf M."/>
            <person name="Daum C."/>
            <person name="Ng V."/>
            <person name="Clum A."/>
            <person name="Ohm R."/>
            <person name="Martin F."/>
            <person name="Silar P."/>
            <person name="Natvig D."/>
            <person name="Lalanne C."/>
            <person name="Gautier V."/>
            <person name="Ament-Velasquez S.L."/>
            <person name="Kruys A."/>
            <person name="Hutchinson M.I."/>
            <person name="Powell A.J."/>
            <person name="Barry K."/>
            <person name="Miller A.N."/>
            <person name="Grigoriev I.V."/>
            <person name="Debuchy R."/>
            <person name="Gladieux P."/>
            <person name="Thoren M.H."/>
            <person name="Johannesson H."/>
        </authorList>
    </citation>
    <scope>NUCLEOTIDE SEQUENCE</scope>
    <source>
        <strain evidence="2">PSN309</strain>
    </source>
</reference>
<accession>A0AAN6WI14</accession>
<feature type="region of interest" description="Disordered" evidence="1">
    <location>
        <begin position="255"/>
        <end position="328"/>
    </location>
</feature>
<gene>
    <name evidence="2" type="ORF">QBC35DRAFT_510393</name>
</gene>